<keyword evidence="1" id="KW-0732">Signal</keyword>
<evidence type="ECO:0000313" key="3">
    <source>
        <dbReference type="EMBL" id="SHE33351.1"/>
    </source>
</evidence>
<gene>
    <name evidence="3" type="ORF">SAMN05444278_101234</name>
</gene>
<evidence type="ECO:0000313" key="4">
    <source>
        <dbReference type="Proteomes" id="UP000184462"/>
    </source>
</evidence>
<feature type="chain" id="PRO_5012296232" evidence="1">
    <location>
        <begin position="22"/>
        <end position="119"/>
    </location>
</feature>
<proteinExistence type="predicted"/>
<dbReference type="STRING" id="1155689.SAMN05444278_101234"/>
<dbReference type="AlphaFoldDB" id="A0A1M4SMB1"/>
<dbReference type="OrthoDB" id="9786191at2"/>
<accession>A0A1M4SMB1</accession>
<dbReference type="EMBL" id="FQTW01000001">
    <property type="protein sequence ID" value="SHE33351.1"/>
    <property type="molecule type" value="Genomic_DNA"/>
</dbReference>
<dbReference type="RefSeq" id="WP_073190855.1">
    <property type="nucleotide sequence ID" value="NZ_FQTW01000001.1"/>
</dbReference>
<dbReference type="InterPro" id="IPR011429">
    <property type="entry name" value="Cyt_c_Planctomycete-type"/>
</dbReference>
<evidence type="ECO:0000256" key="1">
    <source>
        <dbReference type="SAM" id="SignalP"/>
    </source>
</evidence>
<feature type="signal peptide" evidence="1">
    <location>
        <begin position="1"/>
        <end position="21"/>
    </location>
</feature>
<keyword evidence="4" id="KW-1185">Reference proteome</keyword>
<feature type="domain" description="Cytochrome C Planctomycete-type" evidence="2">
    <location>
        <begin position="49"/>
        <end position="94"/>
    </location>
</feature>
<dbReference type="Pfam" id="PF07635">
    <property type="entry name" value="PSCyt1"/>
    <property type="match status" value="1"/>
</dbReference>
<reference evidence="3 4" key="1">
    <citation type="submission" date="2016-11" db="EMBL/GenBank/DDBJ databases">
        <authorList>
            <person name="Jaros S."/>
            <person name="Januszkiewicz K."/>
            <person name="Wedrychowicz H."/>
        </authorList>
    </citation>
    <scope>NUCLEOTIDE SEQUENCE [LARGE SCALE GENOMIC DNA]</scope>
    <source>
        <strain evidence="3 4">DSM 25661</strain>
    </source>
</reference>
<dbReference type="PROSITE" id="PS51257">
    <property type="entry name" value="PROKAR_LIPOPROTEIN"/>
    <property type="match status" value="1"/>
</dbReference>
<evidence type="ECO:0000259" key="2">
    <source>
        <dbReference type="Pfam" id="PF07635"/>
    </source>
</evidence>
<protein>
    <submittedName>
        <fullName evidence="3">Planctomycete cytochrome C</fullName>
    </submittedName>
</protein>
<sequence length="119" mass="13169">MIKNYCYILVLISLVLSCSEAVIEDTEAEPVVETVFYNPDIKSVVDNFCISCHNDVSANSGLNLSNYDLVKDAAENGNLILRINDVQNPMPPSGLLPSSERALFDKWVADGFPENENEE</sequence>
<organism evidence="3 4">
    <name type="scientific">Psychroflexus salarius</name>
    <dbReference type="NCBI Taxonomy" id="1155689"/>
    <lineage>
        <taxon>Bacteria</taxon>
        <taxon>Pseudomonadati</taxon>
        <taxon>Bacteroidota</taxon>
        <taxon>Flavobacteriia</taxon>
        <taxon>Flavobacteriales</taxon>
        <taxon>Flavobacteriaceae</taxon>
        <taxon>Psychroflexus</taxon>
    </lineage>
</organism>
<name>A0A1M4SMB1_9FLAO</name>
<dbReference type="Proteomes" id="UP000184462">
    <property type="component" value="Unassembled WGS sequence"/>
</dbReference>